<dbReference type="FunFam" id="1.20.120.1780:FF:000001">
    <property type="entry name" value="4-hydroxybenzoate octaprenyltransferase"/>
    <property type="match status" value="1"/>
</dbReference>
<dbReference type="FunFam" id="1.10.357.140:FF:000008">
    <property type="entry name" value="4-hydroxybenzoate octaprenyltransferase"/>
    <property type="match status" value="1"/>
</dbReference>
<dbReference type="PROSITE" id="PS00943">
    <property type="entry name" value="UBIA"/>
    <property type="match status" value="1"/>
</dbReference>
<dbReference type="Gene3D" id="1.10.357.140">
    <property type="entry name" value="UbiA prenyltransferase"/>
    <property type="match status" value="1"/>
</dbReference>
<dbReference type="NCBIfam" id="TIGR01474">
    <property type="entry name" value="ubiA_proteo"/>
    <property type="match status" value="1"/>
</dbReference>
<evidence type="ECO:0000313" key="13">
    <source>
        <dbReference type="EMBL" id="GAN76703.1"/>
    </source>
</evidence>
<dbReference type="PANTHER" id="PTHR11048:SF28">
    <property type="entry name" value="4-HYDROXYBENZOATE POLYPRENYLTRANSFERASE, MITOCHONDRIAL"/>
    <property type="match status" value="1"/>
</dbReference>
<reference evidence="13 14" key="1">
    <citation type="submission" date="2012-11" db="EMBL/GenBank/DDBJ databases">
        <title>Whole genome sequence of Acidisphaera rubrifaciens HS-AP3.</title>
        <authorList>
            <person name="Azuma Y."/>
            <person name="Higashiura N."/>
            <person name="Hirakawa H."/>
            <person name="Matsushita K."/>
        </authorList>
    </citation>
    <scope>NUCLEOTIDE SEQUENCE [LARGE SCALE GENOMIC DNA]</scope>
    <source>
        <strain evidence="13 14">HS-AP3</strain>
    </source>
</reference>
<evidence type="ECO:0000256" key="11">
    <source>
        <dbReference type="HAMAP-Rule" id="MF_01635"/>
    </source>
</evidence>
<dbReference type="InterPro" id="IPR006370">
    <property type="entry name" value="HB_polyprenyltransferase-like"/>
</dbReference>
<accession>A0A0D6P679</accession>
<dbReference type="GO" id="GO:0006744">
    <property type="term" value="P:ubiquinone biosynthetic process"/>
    <property type="evidence" value="ECO:0007669"/>
    <property type="project" value="UniProtKB-UniRule"/>
</dbReference>
<keyword evidence="5 11" id="KW-0997">Cell inner membrane</keyword>
<comment type="function">
    <text evidence="11">Catalyzes the prenylation of para-hydroxybenzoate (PHB) with an all-trans polyprenyl group. Mediates the second step in the final reaction sequence of ubiquinone-8 (UQ-8) biosynthesis, which is the condensation of the polyisoprenoid side chain with PHB, generating the first membrane-bound Q intermediate 3-octaprenyl-4-hydroxybenzoate.</text>
</comment>
<protein>
    <recommendedName>
        <fullName evidence="11 12">4-hydroxybenzoate octaprenyltransferase</fullName>
        <ecNumber evidence="11 12">2.5.1.39</ecNumber>
    </recommendedName>
    <alternativeName>
        <fullName evidence="11">4-HB polyprenyltransferase</fullName>
    </alternativeName>
</protein>
<evidence type="ECO:0000256" key="12">
    <source>
        <dbReference type="NCBIfam" id="TIGR01474"/>
    </source>
</evidence>
<dbReference type="InterPro" id="IPR044878">
    <property type="entry name" value="UbiA_sf"/>
</dbReference>
<evidence type="ECO:0000256" key="9">
    <source>
        <dbReference type="ARBA" id="ARBA00022989"/>
    </source>
</evidence>
<comment type="similarity">
    <text evidence="3 11">Belongs to the UbiA prenyltransferase family.</text>
</comment>
<dbReference type="HAMAP" id="MF_01635">
    <property type="entry name" value="UbiA"/>
    <property type="match status" value="1"/>
</dbReference>
<name>A0A0D6P679_9PROT</name>
<keyword evidence="10 11" id="KW-0472">Membrane</keyword>
<dbReference type="InterPro" id="IPR000537">
    <property type="entry name" value="UbiA_prenyltransferase"/>
</dbReference>
<dbReference type="UniPathway" id="UPA00232"/>
<comment type="pathway">
    <text evidence="11">Cofactor biosynthesis; ubiquinone biosynthesis.</text>
</comment>
<comment type="caution">
    <text evidence="13">The sequence shown here is derived from an EMBL/GenBank/DDBJ whole genome shotgun (WGS) entry which is preliminary data.</text>
</comment>
<dbReference type="EC" id="2.5.1.39" evidence="11 12"/>
<dbReference type="CDD" id="cd13959">
    <property type="entry name" value="PT_UbiA_COQ2"/>
    <property type="match status" value="1"/>
</dbReference>
<comment type="catalytic activity">
    <reaction evidence="11">
        <text>all-trans-octaprenyl diphosphate + 4-hydroxybenzoate = 4-hydroxy-3-(all-trans-octaprenyl)benzoate + diphosphate</text>
        <dbReference type="Rhea" id="RHEA:27782"/>
        <dbReference type="ChEBI" id="CHEBI:1617"/>
        <dbReference type="ChEBI" id="CHEBI:17879"/>
        <dbReference type="ChEBI" id="CHEBI:33019"/>
        <dbReference type="ChEBI" id="CHEBI:57711"/>
        <dbReference type="EC" id="2.5.1.39"/>
    </reaction>
</comment>
<feature type="transmembrane region" description="Helical" evidence="11">
    <location>
        <begin position="78"/>
        <end position="98"/>
    </location>
</feature>
<evidence type="ECO:0000256" key="7">
    <source>
        <dbReference type="ARBA" id="ARBA00022688"/>
    </source>
</evidence>
<evidence type="ECO:0000256" key="1">
    <source>
        <dbReference type="ARBA" id="ARBA00001946"/>
    </source>
</evidence>
<evidence type="ECO:0000256" key="4">
    <source>
        <dbReference type="ARBA" id="ARBA00022475"/>
    </source>
</evidence>
<comment type="subcellular location">
    <subcellularLocation>
        <location evidence="11">Cell inner membrane</location>
        <topology evidence="11">Multi-pass membrane protein</topology>
    </subcellularLocation>
    <subcellularLocation>
        <location evidence="2">Membrane</location>
        <topology evidence="2">Multi-pass membrane protein</topology>
    </subcellularLocation>
</comment>
<dbReference type="GO" id="GO:0008412">
    <property type="term" value="F:4-hydroxybenzoate polyprenyltransferase activity"/>
    <property type="evidence" value="ECO:0007669"/>
    <property type="project" value="UniProtKB-UniRule"/>
</dbReference>
<evidence type="ECO:0000256" key="6">
    <source>
        <dbReference type="ARBA" id="ARBA00022679"/>
    </source>
</evidence>
<keyword evidence="8 11" id="KW-0812">Transmembrane</keyword>
<feature type="transmembrane region" description="Helical" evidence="11">
    <location>
        <begin position="246"/>
        <end position="264"/>
    </location>
</feature>
<organism evidence="13 14">
    <name type="scientific">Acidisphaera rubrifaciens HS-AP3</name>
    <dbReference type="NCBI Taxonomy" id="1231350"/>
    <lineage>
        <taxon>Bacteria</taxon>
        <taxon>Pseudomonadati</taxon>
        <taxon>Pseudomonadota</taxon>
        <taxon>Alphaproteobacteria</taxon>
        <taxon>Acetobacterales</taxon>
        <taxon>Acetobacteraceae</taxon>
        <taxon>Acidisphaera</taxon>
    </lineage>
</organism>
<evidence type="ECO:0000256" key="5">
    <source>
        <dbReference type="ARBA" id="ARBA00022519"/>
    </source>
</evidence>
<dbReference type="InterPro" id="IPR039653">
    <property type="entry name" value="Prenyltransferase"/>
</dbReference>
<dbReference type="GO" id="GO:0005886">
    <property type="term" value="C:plasma membrane"/>
    <property type="evidence" value="ECO:0007669"/>
    <property type="project" value="UniProtKB-SubCell"/>
</dbReference>
<sequence>MVMAAGKVAAMNAGAMPEQGGSPRHTDIRAGGWVARLPPAWRPYALLARLDRPIGVWLLFLPGLWGILLGAADPRASARLVVLFAVGSVVMRAAGCVVNDLWDRDIDRKVARTAGRPLAAGLLSTRQALAFLGLLLAIGLVILLQLGWLAQVLGVASLLLVGLYPLAKRVTWWPQLVMGFTFGYGAPMGYAAAAGRVDPAWVTLYLAAILWDLGFDTIYAHQDREDDAVIGVRSTARLFGRHTSTFLAVVFALMVVALVSTGVAAGLSGWYYPALLPVALLLARQVWVLDIHDPARCLALFRGHREIGLLVAAAILIGRTLG</sequence>
<dbReference type="InterPro" id="IPR030470">
    <property type="entry name" value="UbiA_prenylTrfase_CS"/>
</dbReference>
<dbReference type="AlphaFoldDB" id="A0A0D6P679"/>
<evidence type="ECO:0000256" key="10">
    <source>
        <dbReference type="ARBA" id="ARBA00023136"/>
    </source>
</evidence>
<keyword evidence="9 11" id="KW-1133">Transmembrane helix</keyword>
<dbReference type="Pfam" id="PF01040">
    <property type="entry name" value="UbiA"/>
    <property type="match status" value="1"/>
</dbReference>
<keyword evidence="6 11" id="KW-0808">Transferase</keyword>
<keyword evidence="4 11" id="KW-1003">Cell membrane</keyword>
<dbReference type="EMBL" id="BANB01000143">
    <property type="protein sequence ID" value="GAN76703.1"/>
    <property type="molecule type" value="Genomic_DNA"/>
</dbReference>
<evidence type="ECO:0000256" key="3">
    <source>
        <dbReference type="ARBA" id="ARBA00005985"/>
    </source>
</evidence>
<dbReference type="Proteomes" id="UP000032680">
    <property type="component" value="Unassembled WGS sequence"/>
</dbReference>
<feature type="transmembrane region" description="Helical" evidence="11">
    <location>
        <begin position="54"/>
        <end position="72"/>
    </location>
</feature>
<keyword evidence="14" id="KW-1185">Reference proteome</keyword>
<evidence type="ECO:0000313" key="14">
    <source>
        <dbReference type="Proteomes" id="UP000032680"/>
    </source>
</evidence>
<keyword evidence="11" id="KW-0460">Magnesium</keyword>
<dbReference type="PANTHER" id="PTHR11048">
    <property type="entry name" value="PRENYLTRANSFERASES"/>
    <property type="match status" value="1"/>
</dbReference>
<comment type="cofactor">
    <cofactor evidence="1 11">
        <name>Mg(2+)</name>
        <dbReference type="ChEBI" id="CHEBI:18420"/>
    </cofactor>
</comment>
<dbReference type="Gene3D" id="1.20.120.1780">
    <property type="entry name" value="UbiA prenyltransferase"/>
    <property type="match status" value="1"/>
</dbReference>
<evidence type="ECO:0000256" key="2">
    <source>
        <dbReference type="ARBA" id="ARBA00004141"/>
    </source>
</evidence>
<keyword evidence="7 11" id="KW-0831">Ubiquinone biosynthesis</keyword>
<comment type="caution">
    <text evidence="11">Lacks conserved residue(s) required for the propagation of feature annotation.</text>
</comment>
<proteinExistence type="inferred from homology"/>
<gene>
    <name evidence="11" type="primary">ubiA</name>
    <name evidence="13" type="ORF">Asru_0143_27</name>
</gene>
<feature type="transmembrane region" description="Helical" evidence="11">
    <location>
        <begin position="118"/>
        <end position="142"/>
    </location>
</feature>
<evidence type="ECO:0000256" key="8">
    <source>
        <dbReference type="ARBA" id="ARBA00022692"/>
    </source>
</evidence>